<evidence type="ECO:0000313" key="2">
    <source>
        <dbReference type="EMBL" id="KAG9450740.1"/>
    </source>
</evidence>
<organism evidence="2 3">
    <name type="scientific">Aristolochia fimbriata</name>
    <name type="common">White veined hardy Dutchman's pipe vine</name>
    <dbReference type="NCBI Taxonomy" id="158543"/>
    <lineage>
        <taxon>Eukaryota</taxon>
        <taxon>Viridiplantae</taxon>
        <taxon>Streptophyta</taxon>
        <taxon>Embryophyta</taxon>
        <taxon>Tracheophyta</taxon>
        <taxon>Spermatophyta</taxon>
        <taxon>Magnoliopsida</taxon>
        <taxon>Magnoliidae</taxon>
        <taxon>Piperales</taxon>
        <taxon>Aristolochiaceae</taxon>
        <taxon>Aristolochia</taxon>
    </lineage>
</organism>
<evidence type="ECO:0000256" key="1">
    <source>
        <dbReference type="SAM" id="MobiDB-lite"/>
    </source>
</evidence>
<keyword evidence="3" id="KW-1185">Reference proteome</keyword>
<reference evidence="2 3" key="1">
    <citation type="submission" date="2021-07" db="EMBL/GenBank/DDBJ databases">
        <title>The Aristolochia fimbriata genome: insights into angiosperm evolution, floral development and chemical biosynthesis.</title>
        <authorList>
            <person name="Jiao Y."/>
        </authorList>
    </citation>
    <scope>NUCLEOTIDE SEQUENCE [LARGE SCALE GENOMIC DNA]</scope>
    <source>
        <strain evidence="2">IBCAS-2021</strain>
        <tissue evidence="2">Leaf</tissue>
    </source>
</reference>
<gene>
    <name evidence="2" type="ORF">H6P81_010705</name>
</gene>
<feature type="compositionally biased region" description="Basic and acidic residues" evidence="1">
    <location>
        <begin position="116"/>
        <end position="133"/>
    </location>
</feature>
<protein>
    <submittedName>
        <fullName evidence="2">Uncharacterized protein</fullName>
    </submittedName>
</protein>
<feature type="region of interest" description="Disordered" evidence="1">
    <location>
        <begin position="79"/>
        <end position="158"/>
    </location>
</feature>
<proteinExistence type="predicted"/>
<comment type="caution">
    <text evidence="2">The sequence shown here is derived from an EMBL/GenBank/DDBJ whole genome shotgun (WGS) entry which is preliminary data.</text>
</comment>
<feature type="compositionally biased region" description="Basic and acidic residues" evidence="1">
    <location>
        <begin position="146"/>
        <end position="158"/>
    </location>
</feature>
<sequence length="158" mass="17573">MRQKFSRVESRWVMHGCVPAGCCSSTASERWREYFATGSYFLCRGLLACLLALPPRTAPGLSSDQASSTVHLQISTLATRKEDQPSWVRCHERADPNSHSLGPIDESPQNARKQRGRLDKAAVRPGPENRLDWTVEIGRQGLDNPDAGRKGPTDSTRR</sequence>
<feature type="compositionally biased region" description="Basic and acidic residues" evidence="1">
    <location>
        <begin position="79"/>
        <end position="96"/>
    </location>
</feature>
<dbReference type="EMBL" id="JAINDJ010000004">
    <property type="protein sequence ID" value="KAG9450740.1"/>
    <property type="molecule type" value="Genomic_DNA"/>
</dbReference>
<accession>A0AAV7EPJ4</accession>
<dbReference type="AlphaFoldDB" id="A0AAV7EPJ4"/>
<evidence type="ECO:0000313" key="3">
    <source>
        <dbReference type="Proteomes" id="UP000825729"/>
    </source>
</evidence>
<name>A0AAV7EPJ4_ARIFI</name>
<dbReference type="Proteomes" id="UP000825729">
    <property type="component" value="Unassembled WGS sequence"/>
</dbReference>